<dbReference type="InterPro" id="IPR044181">
    <property type="entry name" value="FLZ17/18"/>
</dbReference>
<dbReference type="GO" id="GO:0008270">
    <property type="term" value="F:zinc ion binding"/>
    <property type="evidence" value="ECO:0007669"/>
    <property type="project" value="UniProtKB-KW"/>
</dbReference>
<evidence type="ECO:0000313" key="7">
    <source>
        <dbReference type="EMBL" id="TQE08712.1"/>
    </source>
</evidence>
<evidence type="ECO:0000256" key="4">
    <source>
        <dbReference type="PROSITE-ProRule" id="PRU01131"/>
    </source>
</evidence>
<dbReference type="EMBL" id="VIEB01000067">
    <property type="protein sequence ID" value="TQE08712.1"/>
    <property type="molecule type" value="Genomic_DNA"/>
</dbReference>
<dbReference type="PANTHER" id="PTHR47847:SF2">
    <property type="entry name" value="FCS-LIKE ZINC FINGER 17-RELATED"/>
    <property type="match status" value="1"/>
</dbReference>
<accession>A0A540NCE5</accession>
<keyword evidence="2" id="KW-0479">Metal-binding</keyword>
<evidence type="ECO:0000259" key="6">
    <source>
        <dbReference type="PROSITE" id="PS51795"/>
    </source>
</evidence>
<evidence type="ECO:0000256" key="1">
    <source>
        <dbReference type="ARBA" id="ARBA00009374"/>
    </source>
</evidence>
<dbReference type="STRING" id="106549.A0A540NCE5"/>
<dbReference type="PROSITE" id="PS51795">
    <property type="entry name" value="ZF_FLZ"/>
    <property type="match status" value="1"/>
</dbReference>
<keyword evidence="8" id="KW-1185">Reference proteome</keyword>
<evidence type="ECO:0000256" key="5">
    <source>
        <dbReference type="SAM" id="MobiDB-lite"/>
    </source>
</evidence>
<dbReference type="Proteomes" id="UP000315295">
    <property type="component" value="Unassembled WGS sequence"/>
</dbReference>
<sequence>MVSKFKRPCNLIEPAAHKLGISDKTSHTSSVAVGLGILVQISQRNKSNIIEKSALRLSQSTTCSSLEKFSCFLKTCHLCNKGLSLDEEVYMYRGDLGFCSIECRNRQIVIDDRRELEASTKQMLKSYRRDPYRCSTPKSSNTNTSRRGAASRNTNVFEDAHLQQEKTTHHRKIFALSYI</sequence>
<evidence type="ECO:0000256" key="2">
    <source>
        <dbReference type="ARBA" id="ARBA00022723"/>
    </source>
</evidence>
<dbReference type="Pfam" id="PF04570">
    <property type="entry name" value="zf-FLZ"/>
    <property type="match status" value="1"/>
</dbReference>
<feature type="domain" description="FLZ-type" evidence="6">
    <location>
        <begin position="71"/>
        <end position="115"/>
    </location>
</feature>
<comment type="similarity">
    <text evidence="1">Belongs to the FLZ family.</text>
</comment>
<name>A0A540NCE5_MALBA</name>
<dbReference type="InterPro" id="IPR007650">
    <property type="entry name" value="Zf-FLZ_dom"/>
</dbReference>
<feature type="region of interest" description="Disordered" evidence="5">
    <location>
        <begin position="133"/>
        <end position="152"/>
    </location>
</feature>
<protein>
    <recommendedName>
        <fullName evidence="6">FLZ-type domain-containing protein</fullName>
    </recommendedName>
</protein>
<organism evidence="7 8">
    <name type="scientific">Malus baccata</name>
    <name type="common">Siberian crab apple</name>
    <name type="synonym">Pyrus baccata</name>
    <dbReference type="NCBI Taxonomy" id="106549"/>
    <lineage>
        <taxon>Eukaryota</taxon>
        <taxon>Viridiplantae</taxon>
        <taxon>Streptophyta</taxon>
        <taxon>Embryophyta</taxon>
        <taxon>Tracheophyta</taxon>
        <taxon>Spermatophyta</taxon>
        <taxon>Magnoliopsida</taxon>
        <taxon>eudicotyledons</taxon>
        <taxon>Gunneridae</taxon>
        <taxon>Pentapetalae</taxon>
        <taxon>rosids</taxon>
        <taxon>fabids</taxon>
        <taxon>Rosales</taxon>
        <taxon>Rosaceae</taxon>
        <taxon>Amygdaloideae</taxon>
        <taxon>Maleae</taxon>
        <taxon>Malus</taxon>
    </lineage>
</organism>
<dbReference type="PANTHER" id="PTHR47847">
    <property type="entry name" value="FCS-LIKE ZINC FINGER 17"/>
    <property type="match status" value="1"/>
</dbReference>
<comment type="caution">
    <text evidence="7">The sequence shown here is derived from an EMBL/GenBank/DDBJ whole genome shotgun (WGS) entry which is preliminary data.</text>
</comment>
<feature type="zinc finger region" description="FLZ-type" evidence="4">
    <location>
        <begin position="71"/>
        <end position="115"/>
    </location>
</feature>
<keyword evidence="3" id="KW-0863">Zinc-finger</keyword>
<proteinExistence type="inferred from homology"/>
<feature type="compositionally biased region" description="Polar residues" evidence="5">
    <location>
        <begin position="136"/>
        <end position="152"/>
    </location>
</feature>
<evidence type="ECO:0000313" key="8">
    <source>
        <dbReference type="Proteomes" id="UP000315295"/>
    </source>
</evidence>
<gene>
    <name evidence="7" type="ORF">C1H46_005696</name>
</gene>
<dbReference type="AlphaFoldDB" id="A0A540NCE5"/>
<keyword evidence="3" id="KW-0862">Zinc</keyword>
<evidence type="ECO:0000256" key="3">
    <source>
        <dbReference type="ARBA" id="ARBA00022771"/>
    </source>
</evidence>
<reference evidence="7 8" key="1">
    <citation type="journal article" date="2019" name="G3 (Bethesda)">
        <title>Sequencing of a Wild Apple (Malus baccata) Genome Unravels the Differences Between Cultivated and Wild Apple Species Regarding Disease Resistance and Cold Tolerance.</title>
        <authorList>
            <person name="Chen X."/>
        </authorList>
    </citation>
    <scope>NUCLEOTIDE SEQUENCE [LARGE SCALE GENOMIC DNA]</scope>
    <source>
        <strain evidence="8">cv. Shandingzi</strain>
        <tissue evidence="7">Leaves</tissue>
    </source>
</reference>